<dbReference type="OrthoDB" id="9795624at2"/>
<dbReference type="Pfam" id="PF09423">
    <property type="entry name" value="PhoD"/>
    <property type="match status" value="1"/>
</dbReference>
<evidence type="ECO:0000256" key="1">
    <source>
        <dbReference type="SAM" id="MobiDB-lite"/>
    </source>
</evidence>
<feature type="compositionally biased region" description="Pro residues" evidence="1">
    <location>
        <begin position="143"/>
        <end position="165"/>
    </location>
</feature>
<sequence>MPAALRLGPLLRYVDWETGTSATVWVETDRPCEAEVRCADGAGGTARTWRVAGHHYALVTVTGLSPGSGTAYGVFLDGERVWPPPGSLFPESTIRTPVVPGGTVAGALRVTFGSCRWAAPPPEAGHHGFLHPGGAASSDEPPDPPVSDEPPDSPVPDDSPGPLVPGDPAGAIDPTGPTTDPTGPTGPVADPAGPDALDTLASALARAGGTGEARPDVLLLLGDQVYADKTSAAVRRWIARRRSLTEPPGPQVADYEEYTRLYYESWLDPEIRWLLSTVPSLMIFDDHDVIDDWNTSAAWVAEMRAKPWWRERVLGGLMSYWVYQHLGNLSPAELAADKLYQAVSRGGEGYGEDGTDGAGEDGTAVLREFAARADADPAAARWSFRRDFGRVRLLVADSRATRVLEEGGRAMLDAAEADWLRAQALDAPGSYDHLLIGTSLPWLLPPAVHDAEAWDAALCAGERGPRWARLGERMRRRADLEHWAAFPSSFEALTALIAEVGGGPGAPATIAVLSGDVHHSYVAEPEWRGSPSKPGPGPGAGSPRAVRSQVVQLTCSPVHNSAPAALRLAFRFGWSRAGRWLGRGLARHGRTGRPAIGWRRTGGPWFGNQLMTLTLRGRSARLRLDQARPGKCLTVAHEAVYGTTDRVPYPRAEPLARGVPAAPGTGAGGGSSQGSDKGQAQ</sequence>
<dbReference type="EMBL" id="JACHJF010000016">
    <property type="protein sequence ID" value="MBB5121168.1"/>
    <property type="molecule type" value="Genomic_DNA"/>
</dbReference>
<dbReference type="InterPro" id="IPR018946">
    <property type="entry name" value="PhoD-like_MPP"/>
</dbReference>
<feature type="region of interest" description="Disordered" evidence="1">
    <location>
        <begin position="525"/>
        <end position="545"/>
    </location>
</feature>
<evidence type="ECO:0000313" key="4">
    <source>
        <dbReference type="EMBL" id="MBB5121168.1"/>
    </source>
</evidence>
<evidence type="ECO:0000313" key="5">
    <source>
        <dbReference type="Proteomes" id="UP000528608"/>
    </source>
</evidence>
<gene>
    <name evidence="4" type="ORF">FHS36_004620</name>
</gene>
<dbReference type="SUPFAM" id="SSF56300">
    <property type="entry name" value="Metallo-dependent phosphatases"/>
    <property type="match status" value="1"/>
</dbReference>
<proteinExistence type="predicted"/>
<dbReference type="CDD" id="cd07389">
    <property type="entry name" value="MPP_PhoD"/>
    <property type="match status" value="1"/>
</dbReference>
<accession>A0A7W8BFW1</accession>
<protein>
    <recommendedName>
        <fullName evidence="6">Alkaline phosphatase</fullName>
    </recommendedName>
</protein>
<evidence type="ECO:0008006" key="6">
    <source>
        <dbReference type="Google" id="ProtNLM"/>
    </source>
</evidence>
<dbReference type="RefSeq" id="WP_102916498.1">
    <property type="nucleotide sequence ID" value="NZ_JACHJF010000016.1"/>
</dbReference>
<feature type="region of interest" description="Disordered" evidence="1">
    <location>
        <begin position="123"/>
        <end position="196"/>
    </location>
</feature>
<dbReference type="PANTHER" id="PTHR37031">
    <property type="entry name" value="METALLOPHOSPHATASE BINDING DOMAIN PROTEIN"/>
    <property type="match status" value="1"/>
</dbReference>
<evidence type="ECO:0000259" key="2">
    <source>
        <dbReference type="Pfam" id="PF09423"/>
    </source>
</evidence>
<feature type="compositionally biased region" description="Low complexity" evidence="1">
    <location>
        <begin position="166"/>
        <end position="196"/>
    </location>
</feature>
<dbReference type="Pfam" id="PF25077">
    <property type="entry name" value="DUF7800"/>
    <property type="match status" value="1"/>
</dbReference>
<comment type="caution">
    <text evidence="4">The sequence shown here is derived from an EMBL/GenBank/DDBJ whole genome shotgun (WGS) entry which is preliminary data.</text>
</comment>
<dbReference type="Gene3D" id="3.60.21.70">
    <property type="entry name" value="PhoD-like phosphatase"/>
    <property type="match status" value="1"/>
</dbReference>
<dbReference type="InterPro" id="IPR029052">
    <property type="entry name" value="Metallo-depent_PP-like"/>
</dbReference>
<feature type="region of interest" description="Disordered" evidence="1">
    <location>
        <begin position="649"/>
        <end position="681"/>
    </location>
</feature>
<dbReference type="AlphaFoldDB" id="A0A7W8BFW1"/>
<dbReference type="PANTHER" id="PTHR37031:SF2">
    <property type="entry name" value="PHOD-LIKE PHOSPHATASE METALLOPHOSPHATASE DOMAIN-CONTAINING PROTEIN"/>
    <property type="match status" value="1"/>
</dbReference>
<dbReference type="InterPro" id="IPR038607">
    <property type="entry name" value="PhoD-like_sf"/>
</dbReference>
<dbReference type="Proteomes" id="UP000528608">
    <property type="component" value="Unassembled WGS sequence"/>
</dbReference>
<organism evidence="4 5">
    <name type="scientific">Streptomyces eurocidicus</name>
    <name type="common">Streptoverticillium eurocidicus</name>
    <dbReference type="NCBI Taxonomy" id="66423"/>
    <lineage>
        <taxon>Bacteria</taxon>
        <taxon>Bacillati</taxon>
        <taxon>Actinomycetota</taxon>
        <taxon>Actinomycetes</taxon>
        <taxon>Kitasatosporales</taxon>
        <taxon>Streptomycetaceae</taxon>
        <taxon>Streptomyces</taxon>
    </lineage>
</organism>
<name>A0A7W8BFW1_STREU</name>
<reference evidence="4 5" key="1">
    <citation type="submission" date="2020-08" db="EMBL/GenBank/DDBJ databases">
        <title>Genomic Encyclopedia of Type Strains, Phase III (KMG-III): the genomes of soil and plant-associated and newly described type strains.</title>
        <authorList>
            <person name="Whitman W."/>
        </authorList>
    </citation>
    <scope>NUCLEOTIDE SEQUENCE [LARGE SCALE GENOMIC DNA]</scope>
    <source>
        <strain evidence="4 5">CECT 3259</strain>
    </source>
</reference>
<dbReference type="InterPro" id="IPR056702">
    <property type="entry name" value="DUF7800"/>
</dbReference>
<evidence type="ECO:0000259" key="3">
    <source>
        <dbReference type="Pfam" id="PF25077"/>
    </source>
</evidence>
<feature type="domain" description="PhoD-like phosphatase metallophosphatase" evidence="2">
    <location>
        <begin position="213"/>
        <end position="321"/>
    </location>
</feature>
<feature type="domain" description="DUF7800" evidence="3">
    <location>
        <begin position="3"/>
        <end position="94"/>
    </location>
</feature>